<comment type="caution">
    <text evidence="1">The sequence shown here is derived from an EMBL/GenBank/DDBJ whole genome shotgun (WGS) entry which is preliminary data.</text>
</comment>
<protein>
    <submittedName>
        <fullName evidence="1">Uncharacterized protein</fullName>
    </submittedName>
</protein>
<dbReference type="Proteomes" id="UP000281261">
    <property type="component" value="Unassembled WGS sequence"/>
</dbReference>
<dbReference type="EMBL" id="QMNG01000023">
    <property type="protein sequence ID" value="RLC36876.1"/>
    <property type="molecule type" value="Genomic_DNA"/>
</dbReference>
<dbReference type="AlphaFoldDB" id="A0A420ZBX7"/>
<accession>A0A420ZBX7</accession>
<reference evidence="1 2" key="1">
    <citation type="submission" date="2018-06" db="EMBL/GenBank/DDBJ databases">
        <title>Extensive metabolic versatility and redundancy in microbially diverse, dynamic hydrothermal sediments.</title>
        <authorList>
            <person name="Dombrowski N."/>
            <person name="Teske A."/>
            <person name="Baker B.J."/>
        </authorList>
    </citation>
    <scope>NUCLEOTIDE SEQUENCE [LARGE SCALE GENOMIC DNA]</scope>
    <source>
        <strain evidence="1">B79_G16</strain>
    </source>
</reference>
<proteinExistence type="predicted"/>
<gene>
    <name evidence="1" type="ORF">DRH29_03585</name>
</gene>
<evidence type="ECO:0000313" key="2">
    <source>
        <dbReference type="Proteomes" id="UP000281261"/>
    </source>
</evidence>
<name>A0A420ZBX7_UNCK3</name>
<evidence type="ECO:0000313" key="1">
    <source>
        <dbReference type="EMBL" id="RLC36876.1"/>
    </source>
</evidence>
<sequence>MKMIRLKIEYYIFEDVIVTLNDEGNRIIKWEEEYSIKYNVKKIPFRAKAIISDKLTIENVIKVHLEGRVSSEKKTELENLYLTHKTDKKAVHFQVSEDGGSSWKDVFEAGKIAKLTFRWEGSKNFDYPWRFKIDFVTTGIKFYDLSTNNMGDAWFLVGEQKYIIDVINDIEFIETISIFDKRFINRPPSLDTGFHVASPCILRLEGKITDGSKLKLLKRIGGSFPYTFPISFGYSRSFLKGRRKFYLWDNPNKTYYVYVFNIRFRYIVDQNYDWEITMEMYCDEITEGGVY</sequence>
<organism evidence="1 2">
    <name type="scientific">candidate division Kazan bacterium</name>
    <dbReference type="NCBI Taxonomy" id="2202143"/>
    <lineage>
        <taxon>Bacteria</taxon>
        <taxon>Bacteria division Kazan-3B-28</taxon>
    </lineage>
</organism>